<keyword evidence="3" id="KW-1185">Reference proteome</keyword>
<keyword evidence="1" id="KW-0812">Transmembrane</keyword>
<name>A0ABT6CQ47_9MICC</name>
<sequence length="803" mass="86313">MKQLFSSSFGLAALVFLFGFAALALFATFGTFDPDLRNLWSFRSATWGDGLMLPLLALALTTMNRSMEVPANPRLRAVSVLVGALLGLAVIVGWLTDPKADLNWTMPAAHTLNFVGMWHAVFLIAATALFVTLWVEFFDRLRRSLGSKFQTEVQRGVTVLRSGHFALAIGASCAYAALAGFDNRPLSETQAGQTSLLFLAAGASVLFVGTMCAAYRKAVLAVVASLIGAVLVGGPLYLLGSSESINAVVCSFLVAAASYGFAFAMTDVIRKSTQQDDVSLRDQFFSLELVVLPSLVLLVPLAATTPRLQEKLGLWPVIGAGVVIAMGLSVGVRYWNRRRLDKDDWPWFAVCALFVILGSLALALAEANDPQTTGPTISLSFALLAALLAGPALRLCDIDMSAMIKLEKESPNEHSDAAAQRRHVRTKTALLTRMIVCGIGAATSVLGLTLLTAYGPQWRPGEAGLTANTFYWAALGLASVVLITMHVVARKVDGDSSSPRWGMRIAGLLVVFITSVILVVGGFESFNRGIDLWAAVQSLLIAAFAFECVLSNGIRLGLARLGGTSVFMLLASTSAVFVLVYWTLTTGVGSIEEPISLLASALALAATYLVVALLTVVSTMVIHGRGAKRNRTAKERCGDAWQDAGMLAPMWLLMAWLPHLIDAHVAQQQNPADRWVIMSLIFIGFLGLYISALLWLIKTNDGHVGRKHEKYSVEMPAYCQESASHLTRLRSLFGRTKEYISGCESTDEDERYLHALRTHTAAQSVYAWLLVGLTAMGGVWAALRITELDGPSVFPGAGEGTDG</sequence>
<feature type="transmembrane region" description="Helical" evidence="1">
    <location>
        <begin position="75"/>
        <end position="96"/>
    </location>
</feature>
<feature type="transmembrane region" description="Helical" evidence="1">
    <location>
        <begin position="44"/>
        <end position="63"/>
    </location>
</feature>
<feature type="transmembrane region" description="Helical" evidence="1">
    <location>
        <begin position="676"/>
        <end position="697"/>
    </location>
</feature>
<organism evidence="2 3">
    <name type="scientific">Arthrobacter vasquezii</name>
    <dbReference type="NCBI Taxonomy" id="2977629"/>
    <lineage>
        <taxon>Bacteria</taxon>
        <taxon>Bacillati</taxon>
        <taxon>Actinomycetota</taxon>
        <taxon>Actinomycetes</taxon>
        <taxon>Micrococcales</taxon>
        <taxon>Micrococcaceae</taxon>
        <taxon>Arthrobacter</taxon>
    </lineage>
</organism>
<feature type="transmembrane region" description="Helical" evidence="1">
    <location>
        <begin position="284"/>
        <end position="303"/>
    </location>
</feature>
<gene>
    <name evidence="2" type="ORF">P4U43_00455</name>
</gene>
<feature type="transmembrane region" description="Helical" evidence="1">
    <location>
        <begin position="501"/>
        <end position="520"/>
    </location>
</feature>
<evidence type="ECO:0000313" key="2">
    <source>
        <dbReference type="EMBL" id="MDF9276259.1"/>
    </source>
</evidence>
<keyword evidence="1" id="KW-1133">Transmembrane helix</keyword>
<feature type="transmembrane region" description="Helical" evidence="1">
    <location>
        <begin position="219"/>
        <end position="239"/>
    </location>
</feature>
<feature type="transmembrane region" description="Helical" evidence="1">
    <location>
        <begin position="116"/>
        <end position="138"/>
    </location>
</feature>
<protein>
    <submittedName>
        <fullName evidence="2">Uncharacterized protein</fullName>
    </submittedName>
</protein>
<evidence type="ECO:0000313" key="3">
    <source>
        <dbReference type="Proteomes" id="UP001220456"/>
    </source>
</evidence>
<feature type="transmembrane region" description="Helical" evidence="1">
    <location>
        <begin position="193"/>
        <end position="212"/>
    </location>
</feature>
<feature type="transmembrane region" description="Helical" evidence="1">
    <location>
        <begin position="765"/>
        <end position="783"/>
    </location>
</feature>
<comment type="caution">
    <text evidence="2">The sequence shown here is derived from an EMBL/GenBank/DDBJ whole genome shotgun (WGS) entry which is preliminary data.</text>
</comment>
<feature type="transmembrane region" description="Helical" evidence="1">
    <location>
        <begin position="377"/>
        <end position="396"/>
    </location>
</feature>
<dbReference type="RefSeq" id="WP_277356963.1">
    <property type="nucleotide sequence ID" value="NZ_JAROKN010000001.1"/>
</dbReference>
<dbReference type="EMBL" id="JAROKN010000001">
    <property type="protein sequence ID" value="MDF9276259.1"/>
    <property type="molecule type" value="Genomic_DNA"/>
</dbReference>
<feature type="transmembrane region" description="Helical" evidence="1">
    <location>
        <begin position="644"/>
        <end position="661"/>
    </location>
</feature>
<feature type="transmembrane region" description="Helical" evidence="1">
    <location>
        <begin position="159"/>
        <end position="181"/>
    </location>
</feature>
<feature type="transmembrane region" description="Helical" evidence="1">
    <location>
        <begin position="430"/>
        <end position="450"/>
    </location>
</feature>
<accession>A0ABT6CQ47</accession>
<proteinExistence type="predicted"/>
<evidence type="ECO:0000256" key="1">
    <source>
        <dbReference type="SAM" id="Phobius"/>
    </source>
</evidence>
<feature type="transmembrane region" description="Helical" evidence="1">
    <location>
        <begin position="347"/>
        <end position="365"/>
    </location>
</feature>
<feature type="transmembrane region" description="Helical" evidence="1">
    <location>
        <begin position="470"/>
        <end position="489"/>
    </location>
</feature>
<feature type="transmembrane region" description="Helical" evidence="1">
    <location>
        <begin position="596"/>
        <end position="623"/>
    </location>
</feature>
<feature type="transmembrane region" description="Helical" evidence="1">
    <location>
        <begin position="315"/>
        <end position="335"/>
    </location>
</feature>
<dbReference type="Proteomes" id="UP001220456">
    <property type="component" value="Unassembled WGS sequence"/>
</dbReference>
<feature type="transmembrane region" description="Helical" evidence="1">
    <location>
        <begin position="245"/>
        <end position="264"/>
    </location>
</feature>
<feature type="transmembrane region" description="Helical" evidence="1">
    <location>
        <begin position="532"/>
        <end position="554"/>
    </location>
</feature>
<keyword evidence="1" id="KW-0472">Membrane</keyword>
<feature type="transmembrane region" description="Helical" evidence="1">
    <location>
        <begin position="12"/>
        <end position="32"/>
    </location>
</feature>
<feature type="transmembrane region" description="Helical" evidence="1">
    <location>
        <begin position="566"/>
        <end position="584"/>
    </location>
</feature>
<reference evidence="2 3" key="1">
    <citation type="journal article" date="2023" name="Int. J. Syst. Evol. Microbiol.">
        <title>Arthrobacter vasquezii sp. nov., isolated from a soil sample from Union Glacier, Antarctica.</title>
        <authorList>
            <person name="Valenzuela-Ibaceta F."/>
            <person name="Carrasco V."/>
            <person name="Lagos-Moraga S."/>
            <person name="Dietz-Vargas C."/>
            <person name="Navarro C.A."/>
            <person name="Perez-Donoso J.M."/>
        </authorList>
    </citation>
    <scope>NUCLEOTIDE SEQUENCE [LARGE SCALE GENOMIC DNA]</scope>
    <source>
        <strain evidence="2 3">EH-1B-1</strain>
    </source>
</reference>